<dbReference type="GO" id="GO:0016020">
    <property type="term" value="C:membrane"/>
    <property type="evidence" value="ECO:0007669"/>
    <property type="project" value="InterPro"/>
</dbReference>
<gene>
    <name evidence="3" type="ORF">ZHD862_LOCUS26207</name>
</gene>
<feature type="transmembrane region" description="Helical" evidence="1">
    <location>
        <begin position="247"/>
        <end position="267"/>
    </location>
</feature>
<dbReference type="AlphaFoldDB" id="A0A815B966"/>
<comment type="caution">
    <text evidence="3">The sequence shown here is derived from an EMBL/GenBank/DDBJ whole genome shotgun (WGS) entry which is preliminary data.</text>
</comment>
<feature type="transmembrane region" description="Helical" evidence="1">
    <location>
        <begin position="216"/>
        <end position="235"/>
    </location>
</feature>
<protein>
    <recommendedName>
        <fullName evidence="2">EamA domain-containing protein</fullName>
    </recommendedName>
</protein>
<feature type="transmembrane region" description="Helical" evidence="1">
    <location>
        <begin position="287"/>
        <end position="305"/>
    </location>
</feature>
<feature type="transmembrane region" description="Helical" evidence="1">
    <location>
        <begin position="119"/>
        <end position="140"/>
    </location>
</feature>
<keyword evidence="1" id="KW-1133">Transmembrane helix</keyword>
<organism evidence="3 4">
    <name type="scientific">Rotaria sordida</name>
    <dbReference type="NCBI Taxonomy" id="392033"/>
    <lineage>
        <taxon>Eukaryota</taxon>
        <taxon>Metazoa</taxon>
        <taxon>Spiralia</taxon>
        <taxon>Gnathifera</taxon>
        <taxon>Rotifera</taxon>
        <taxon>Eurotatoria</taxon>
        <taxon>Bdelloidea</taxon>
        <taxon>Philodinida</taxon>
        <taxon>Philodinidae</taxon>
        <taxon>Rotaria</taxon>
    </lineage>
</organism>
<dbReference type="Pfam" id="PF00892">
    <property type="entry name" value="EamA"/>
    <property type="match status" value="1"/>
</dbReference>
<evidence type="ECO:0000256" key="1">
    <source>
        <dbReference type="SAM" id="Phobius"/>
    </source>
</evidence>
<proteinExistence type="predicted"/>
<dbReference type="Gene3D" id="1.10.3730.20">
    <property type="match status" value="1"/>
</dbReference>
<feature type="transmembrane region" description="Helical" evidence="1">
    <location>
        <begin position="342"/>
        <end position="365"/>
    </location>
</feature>
<feature type="transmembrane region" description="Helical" evidence="1">
    <location>
        <begin position="176"/>
        <end position="196"/>
    </location>
</feature>
<feature type="transmembrane region" description="Helical" evidence="1">
    <location>
        <begin position="89"/>
        <end position="107"/>
    </location>
</feature>
<dbReference type="Proteomes" id="UP000663864">
    <property type="component" value="Unassembled WGS sequence"/>
</dbReference>
<feature type="transmembrane region" description="Helical" evidence="1">
    <location>
        <begin position="317"/>
        <end position="336"/>
    </location>
</feature>
<evidence type="ECO:0000259" key="2">
    <source>
        <dbReference type="Pfam" id="PF00892"/>
    </source>
</evidence>
<evidence type="ECO:0000313" key="3">
    <source>
        <dbReference type="EMBL" id="CAF1266987.1"/>
    </source>
</evidence>
<name>A0A815B966_9BILA</name>
<dbReference type="InterPro" id="IPR037185">
    <property type="entry name" value="EmrE-like"/>
</dbReference>
<feature type="domain" description="EamA" evidence="2">
    <location>
        <begin position="58"/>
        <end position="190"/>
    </location>
</feature>
<dbReference type="EMBL" id="CAJNOT010001944">
    <property type="protein sequence ID" value="CAF1266987.1"/>
    <property type="molecule type" value="Genomic_DNA"/>
</dbReference>
<evidence type="ECO:0000313" key="4">
    <source>
        <dbReference type="Proteomes" id="UP000663864"/>
    </source>
</evidence>
<sequence>MDDKGAMIELNTIEDHSKTEVKDDNNKEQCTDVLIEPAVAGNIDKPVESSATRSTRFLGVFYALVSTFIFTVTMFVAKELKVDVLDAIIPSYLLNTILLFIYMKFIKHYSLYRKSTKQEIFFLFINIFCTTTGIFAYYLAYRYLTLPDVITIRYTQVIWTAIIAAVLYREKPSIPMIAAILLTTIGVIFVAQPTFLFSKISTTSKTNISNNSQPHIIGILIAFYCSIAFAIGVLSNKHLFLRYKTKHSLIVFYFTFITLCALIAYVFYKYNYSIGQTQSFKNDFFNWRYLCASSVFLLYTPGLLLMQKAIKYEHPSIFTILQSSGILFSIILQNTFSSVKSNLLSLFGSALVLLSILIITGSKYINEQREKKKSAQQNSTK</sequence>
<keyword evidence="1" id="KW-0472">Membrane</keyword>
<feature type="transmembrane region" description="Helical" evidence="1">
    <location>
        <begin position="152"/>
        <end position="169"/>
    </location>
</feature>
<dbReference type="SUPFAM" id="SSF103481">
    <property type="entry name" value="Multidrug resistance efflux transporter EmrE"/>
    <property type="match status" value="1"/>
</dbReference>
<feature type="transmembrane region" description="Helical" evidence="1">
    <location>
        <begin position="57"/>
        <end position="77"/>
    </location>
</feature>
<dbReference type="InterPro" id="IPR000620">
    <property type="entry name" value="EamA_dom"/>
</dbReference>
<reference evidence="3" key="1">
    <citation type="submission" date="2021-02" db="EMBL/GenBank/DDBJ databases">
        <authorList>
            <person name="Nowell W R."/>
        </authorList>
    </citation>
    <scope>NUCLEOTIDE SEQUENCE</scope>
</reference>
<accession>A0A815B966</accession>
<keyword evidence="1" id="KW-0812">Transmembrane</keyword>
<dbReference type="PANTHER" id="PTHR22911">
    <property type="entry name" value="ACYL-MALONYL CONDENSING ENZYME-RELATED"/>
    <property type="match status" value="1"/>
</dbReference>